<dbReference type="AlphaFoldDB" id="A0AAN4W508"/>
<name>A0AAN4W508_9BACT</name>
<gene>
    <name evidence="1" type="ORF">PEDI_47720</name>
</gene>
<dbReference type="Gene3D" id="3.40.190.10">
    <property type="entry name" value="Periplasmic binding protein-like II"/>
    <property type="match status" value="2"/>
</dbReference>
<organism evidence="1 2">
    <name type="scientific">Persicobacter diffluens</name>
    <dbReference type="NCBI Taxonomy" id="981"/>
    <lineage>
        <taxon>Bacteria</taxon>
        <taxon>Pseudomonadati</taxon>
        <taxon>Bacteroidota</taxon>
        <taxon>Cytophagia</taxon>
        <taxon>Cytophagales</taxon>
        <taxon>Persicobacteraceae</taxon>
        <taxon>Persicobacter</taxon>
    </lineage>
</organism>
<evidence type="ECO:0000313" key="2">
    <source>
        <dbReference type="Proteomes" id="UP001310022"/>
    </source>
</evidence>
<reference evidence="1 2" key="1">
    <citation type="submission" date="2021-12" db="EMBL/GenBank/DDBJ databases">
        <title>Genome sequencing of bacteria with rrn-lacking chromosome and rrn-plasmid.</title>
        <authorList>
            <person name="Anda M."/>
            <person name="Iwasaki W."/>
        </authorList>
    </citation>
    <scope>NUCLEOTIDE SEQUENCE [LARGE SCALE GENOMIC DNA]</scope>
    <source>
        <strain evidence="1 2">NBRC 15940</strain>
    </source>
</reference>
<dbReference type="Proteomes" id="UP001310022">
    <property type="component" value="Unassembled WGS sequence"/>
</dbReference>
<proteinExistence type="predicted"/>
<sequence length="91" mass="10835">MHLEGGSLETLKQMLHHLPGFTLIPELAYKAEQDQSNTRRFNQPEPSREISLVTHKNFTKELILDELRKSILAHIPSHFKKNERFFRVQWR</sequence>
<dbReference type="EMBL" id="BQKE01000004">
    <property type="protein sequence ID" value="GJM64220.1"/>
    <property type="molecule type" value="Genomic_DNA"/>
</dbReference>
<accession>A0AAN4W508</accession>
<evidence type="ECO:0000313" key="1">
    <source>
        <dbReference type="EMBL" id="GJM64220.1"/>
    </source>
</evidence>
<keyword evidence="2" id="KW-1185">Reference proteome</keyword>
<comment type="caution">
    <text evidence="1">The sequence shown here is derived from an EMBL/GenBank/DDBJ whole genome shotgun (WGS) entry which is preliminary data.</text>
</comment>
<protein>
    <submittedName>
        <fullName evidence="1">Uncharacterized protein</fullName>
    </submittedName>
</protein>